<evidence type="ECO:0008006" key="3">
    <source>
        <dbReference type="Google" id="ProtNLM"/>
    </source>
</evidence>
<accession>A0A8E2E7Q2</accession>
<dbReference type="InterPro" id="IPR011990">
    <property type="entry name" value="TPR-like_helical_dom_sf"/>
</dbReference>
<sequence length="922" mass="105156">MRDVAVQILWGLSGVAATIGEHDNVERINATLQSILRNQNDSMSLRDWHHLLTHAILEDDLQQFAHLAVAIAFLIHSGRQNIAVTPPDLDFIWSLIYQALISDSIKFKVSRSSQGFYSVPLWSHGKDGNIDELFRLHVWIPDDHEQRSPESNIHTHQAFGQGWILTGQGTDHIYKTEPADERTATHAEFCITWSSDDLGASEKDAQQPTSSTMTNTGSLVRVISDSRRTHSRDMTYTIPAGTYHNSDVGADELHATLFFFDSRRGFQKDSPALGPVHGSHFTLTRDAPGATAAQLAKTVECLRQWELLYSQGKRHVRNAEWEEGLRALRKAERLCVSLDEESHSPLKHAPRYNWTIQGEIGHMYRMLGRNNDAVEILDTAIRQMPSSLQRVELMGELSVVYRHMNLLKESKNCTAEAYGTAKQLLLLKLEKEMCRAIGDWGMVSYQVFLDSREPELLDLAMSQMTERIDIARRLKEAPELKLLDEKERDELSEYCSQREAIALARLSLCFTEKGEIDKAVIAAREALDIQCNTQTDATKTAFSRYFYGRALLRAGRKEEAKMEFNPLNTCTPTIALCKEPSEEHRDYIREMIEAGADMELRDEQGYSALECAVYCDDTATQRVVEDGLLKKFREEAAHTQIESTSGKSMSSLFSPEERLERLRYEAHIRKGYRRLFQDTVRPVLLQARNSSDLDQLRNEYANALKDVNKDTTLFDSLKVVYYYDFIKCERIPKSGDGLTKEIASNPGGLSHGEFIIFISYRWIGTGDAGQSGASPDDDQHTQYHRMVRALNEFLEVHPQLDREKLCVWVDYACVDQANHGLKEAGIVSLPLSLAQCSAMISLIDDYYHERSWCSIEVMMIQTLRKSYRFHMWFEDALDQDKGTRFLREGPAGLEINMAEKKVTYEQDRPTLLFLEHQTKLLE</sequence>
<dbReference type="OrthoDB" id="423576at2759"/>
<organism evidence="1 2">
    <name type="scientific">Lepidopterella palustris CBS 459.81</name>
    <dbReference type="NCBI Taxonomy" id="1314670"/>
    <lineage>
        <taxon>Eukaryota</taxon>
        <taxon>Fungi</taxon>
        <taxon>Dikarya</taxon>
        <taxon>Ascomycota</taxon>
        <taxon>Pezizomycotina</taxon>
        <taxon>Dothideomycetes</taxon>
        <taxon>Pleosporomycetidae</taxon>
        <taxon>Mytilinidiales</taxon>
        <taxon>Argynnaceae</taxon>
        <taxon>Lepidopterella</taxon>
    </lineage>
</organism>
<name>A0A8E2E7Q2_9PEZI</name>
<dbReference type="SMART" id="SM00028">
    <property type="entry name" value="TPR"/>
    <property type="match status" value="3"/>
</dbReference>
<evidence type="ECO:0000313" key="2">
    <source>
        <dbReference type="Proteomes" id="UP000250266"/>
    </source>
</evidence>
<reference evidence="1 2" key="1">
    <citation type="journal article" date="2016" name="Nat. Commun.">
        <title>Ectomycorrhizal ecology is imprinted in the genome of the dominant symbiotic fungus Cenococcum geophilum.</title>
        <authorList>
            <consortium name="DOE Joint Genome Institute"/>
            <person name="Peter M."/>
            <person name="Kohler A."/>
            <person name="Ohm R.A."/>
            <person name="Kuo A."/>
            <person name="Krutzmann J."/>
            <person name="Morin E."/>
            <person name="Arend M."/>
            <person name="Barry K.W."/>
            <person name="Binder M."/>
            <person name="Choi C."/>
            <person name="Clum A."/>
            <person name="Copeland A."/>
            <person name="Grisel N."/>
            <person name="Haridas S."/>
            <person name="Kipfer T."/>
            <person name="LaButti K."/>
            <person name="Lindquist E."/>
            <person name="Lipzen A."/>
            <person name="Maire R."/>
            <person name="Meier B."/>
            <person name="Mihaltcheva S."/>
            <person name="Molinier V."/>
            <person name="Murat C."/>
            <person name="Poggeler S."/>
            <person name="Quandt C.A."/>
            <person name="Sperisen C."/>
            <person name="Tritt A."/>
            <person name="Tisserant E."/>
            <person name="Crous P.W."/>
            <person name="Henrissat B."/>
            <person name="Nehls U."/>
            <person name="Egli S."/>
            <person name="Spatafora J.W."/>
            <person name="Grigoriev I.V."/>
            <person name="Martin F.M."/>
        </authorList>
    </citation>
    <scope>NUCLEOTIDE SEQUENCE [LARGE SCALE GENOMIC DNA]</scope>
    <source>
        <strain evidence="1 2">CBS 459.81</strain>
    </source>
</reference>
<keyword evidence="2" id="KW-1185">Reference proteome</keyword>
<dbReference type="Gene3D" id="1.25.40.10">
    <property type="entry name" value="Tetratricopeptide repeat domain"/>
    <property type="match status" value="2"/>
</dbReference>
<proteinExistence type="predicted"/>
<dbReference type="AlphaFoldDB" id="A0A8E2E7Q2"/>
<gene>
    <name evidence="1" type="ORF">K432DRAFT_435643</name>
</gene>
<protein>
    <recommendedName>
        <fullName evidence="3">Heterokaryon incompatibility domain-containing protein</fullName>
    </recommendedName>
</protein>
<dbReference type="EMBL" id="KV745030">
    <property type="protein sequence ID" value="OCK78961.1"/>
    <property type="molecule type" value="Genomic_DNA"/>
</dbReference>
<dbReference type="SUPFAM" id="SSF48452">
    <property type="entry name" value="TPR-like"/>
    <property type="match status" value="1"/>
</dbReference>
<dbReference type="Proteomes" id="UP000250266">
    <property type="component" value="Unassembled WGS sequence"/>
</dbReference>
<evidence type="ECO:0000313" key="1">
    <source>
        <dbReference type="EMBL" id="OCK78961.1"/>
    </source>
</evidence>
<dbReference type="InterPro" id="IPR019734">
    <property type="entry name" value="TPR_rpt"/>
</dbReference>